<evidence type="ECO:0000313" key="6">
    <source>
        <dbReference type="Proteomes" id="UP000017081"/>
    </source>
</evidence>
<dbReference type="Pfam" id="PF00849">
    <property type="entry name" value="PseudoU_synth_2"/>
    <property type="match status" value="1"/>
</dbReference>
<dbReference type="Gene3D" id="3.10.290.10">
    <property type="entry name" value="RNA-binding S4 domain"/>
    <property type="match status" value="1"/>
</dbReference>
<dbReference type="InterPro" id="IPR006145">
    <property type="entry name" value="PsdUridine_synth_RsuA/RluA"/>
</dbReference>
<dbReference type="RefSeq" id="WP_023050949.1">
    <property type="nucleotide sequence ID" value="NZ_CP173065.2"/>
</dbReference>
<dbReference type="EMBL" id="AXZF01000054">
    <property type="protein sequence ID" value="ERT68603.1"/>
    <property type="molecule type" value="Genomic_DNA"/>
</dbReference>
<dbReference type="SUPFAM" id="SSF55174">
    <property type="entry name" value="Alpha-L RNA-binding motif"/>
    <property type="match status" value="1"/>
</dbReference>
<dbReference type="GO" id="GO:0000455">
    <property type="term" value="P:enzyme-directed rRNA pseudouridine synthesis"/>
    <property type="evidence" value="ECO:0007669"/>
    <property type="project" value="UniProtKB-ARBA"/>
</dbReference>
<dbReference type="CDD" id="cd00165">
    <property type="entry name" value="S4"/>
    <property type="match status" value="1"/>
</dbReference>
<dbReference type="PANTHER" id="PTHR21600:SF83">
    <property type="entry name" value="PSEUDOURIDYLATE SYNTHASE RPUSD4, MITOCHONDRIAL"/>
    <property type="match status" value="1"/>
</dbReference>
<feature type="domain" description="RNA-binding S4" evidence="4">
    <location>
        <begin position="12"/>
        <end position="74"/>
    </location>
</feature>
<proteinExistence type="inferred from homology"/>
<name>U7VCT1_9FUSO</name>
<evidence type="ECO:0000256" key="1">
    <source>
        <dbReference type="ARBA" id="ARBA00010876"/>
    </source>
</evidence>
<comment type="caution">
    <text evidence="5">The sequence shown here is derived from an EMBL/GenBank/DDBJ whole genome shotgun (WGS) entry which is preliminary data.</text>
</comment>
<accession>U7VCT1</accession>
<protein>
    <recommendedName>
        <fullName evidence="4">RNA-binding S4 domain-containing protein</fullName>
    </recommendedName>
</protein>
<evidence type="ECO:0000313" key="5">
    <source>
        <dbReference type="EMBL" id="ERT68603.1"/>
    </source>
</evidence>
<dbReference type="SMART" id="SM00363">
    <property type="entry name" value="S4"/>
    <property type="match status" value="1"/>
</dbReference>
<evidence type="ECO:0000259" key="4">
    <source>
        <dbReference type="SMART" id="SM00363"/>
    </source>
</evidence>
<dbReference type="InterPro" id="IPR020103">
    <property type="entry name" value="PsdUridine_synth_cat_dom_sf"/>
</dbReference>
<dbReference type="STRING" id="1319815.HMPREF0202_01411"/>
<keyword evidence="3" id="KW-0694">RNA-binding</keyword>
<dbReference type="AlphaFoldDB" id="U7VCT1"/>
<dbReference type="Gene3D" id="3.30.2350.10">
    <property type="entry name" value="Pseudouridine synthase"/>
    <property type="match status" value="1"/>
</dbReference>
<sequence length="287" mass="33014">MEYIIDSSFHEVRLDRFLRKKYENTPLTEIFKGIRTGKIKVNGKKSKENYRLKEGDIVKVLIAGGETVAKDFIKISPQDMKTLKSGIIYEDEKVIIFNKDANMVMHKGSGHEYGLSELFKSYYKTDEFNFVNRIDKSTSGLVIGAKSLAVTRELAEEVREGKTDKKYYILVDGIITKKEFTLKTYLKKEETKVIELDSYEDGAKESISYFKVLKIGKRKTILEGKLETGRTHQLRVQLSNLGHPIVGDGKYGKGGKNMFLFSYYCEIPKYKIKIELPLPEEFLKNLD</sequence>
<evidence type="ECO:0000256" key="2">
    <source>
        <dbReference type="ARBA" id="ARBA00023235"/>
    </source>
</evidence>
<dbReference type="Proteomes" id="UP000017081">
    <property type="component" value="Unassembled WGS sequence"/>
</dbReference>
<reference evidence="5 6" key="1">
    <citation type="submission" date="2013-08" db="EMBL/GenBank/DDBJ databases">
        <authorList>
            <person name="Weinstock G."/>
            <person name="Sodergren E."/>
            <person name="Wylie T."/>
            <person name="Fulton L."/>
            <person name="Fulton R."/>
            <person name="Fronick C."/>
            <person name="O'Laughlin M."/>
            <person name="Godfrey J."/>
            <person name="Miner T."/>
            <person name="Herter B."/>
            <person name="Appelbaum E."/>
            <person name="Cordes M."/>
            <person name="Lek S."/>
            <person name="Wollam A."/>
            <person name="Pepin K.H."/>
            <person name="Palsikar V.B."/>
            <person name="Mitreva M."/>
            <person name="Wilson R.K."/>
        </authorList>
    </citation>
    <scope>NUCLEOTIDE SEQUENCE [LARGE SCALE GENOMIC DNA]</scope>
    <source>
        <strain evidence="5 6">ATCC BAA-474</strain>
    </source>
</reference>
<dbReference type="PROSITE" id="PS50889">
    <property type="entry name" value="S4"/>
    <property type="match status" value="1"/>
</dbReference>
<dbReference type="PROSITE" id="PS01129">
    <property type="entry name" value="PSI_RLU"/>
    <property type="match status" value="1"/>
</dbReference>
<dbReference type="GO" id="GO:0120159">
    <property type="term" value="F:rRNA pseudouridine synthase activity"/>
    <property type="evidence" value="ECO:0007669"/>
    <property type="project" value="UniProtKB-ARBA"/>
</dbReference>
<gene>
    <name evidence="5" type="ORF">HMPREF0202_01411</name>
</gene>
<dbReference type="CDD" id="cd02869">
    <property type="entry name" value="PseudoU_synth_RluA_like"/>
    <property type="match status" value="1"/>
</dbReference>
<evidence type="ECO:0000256" key="3">
    <source>
        <dbReference type="PROSITE-ProRule" id="PRU00182"/>
    </source>
</evidence>
<dbReference type="GO" id="GO:0003723">
    <property type="term" value="F:RNA binding"/>
    <property type="evidence" value="ECO:0007669"/>
    <property type="project" value="UniProtKB-KW"/>
</dbReference>
<comment type="similarity">
    <text evidence="1">Belongs to the pseudouridine synthase RluA family.</text>
</comment>
<dbReference type="Pfam" id="PF01479">
    <property type="entry name" value="S4"/>
    <property type="match status" value="1"/>
</dbReference>
<keyword evidence="2" id="KW-0413">Isomerase</keyword>
<organism evidence="5 6">
    <name type="scientific">Cetobacterium somerae ATCC BAA-474</name>
    <dbReference type="NCBI Taxonomy" id="1319815"/>
    <lineage>
        <taxon>Bacteria</taxon>
        <taxon>Fusobacteriati</taxon>
        <taxon>Fusobacteriota</taxon>
        <taxon>Fusobacteriia</taxon>
        <taxon>Fusobacteriales</taxon>
        <taxon>Fusobacteriaceae</taxon>
        <taxon>Cetobacterium</taxon>
    </lineage>
</organism>
<dbReference type="PATRIC" id="fig|1319815.3.peg.1357"/>
<dbReference type="eggNOG" id="COG0564">
    <property type="taxonomic scope" value="Bacteria"/>
</dbReference>
<dbReference type="InterPro" id="IPR006224">
    <property type="entry name" value="PsdUridine_synth_RluA-like_CS"/>
</dbReference>
<dbReference type="InterPro" id="IPR050188">
    <property type="entry name" value="RluA_PseudoU_synthase"/>
</dbReference>
<dbReference type="SUPFAM" id="SSF55120">
    <property type="entry name" value="Pseudouridine synthase"/>
    <property type="match status" value="1"/>
</dbReference>
<dbReference type="HOGENOM" id="CLU_016902_1_0_0"/>
<dbReference type="InterPro" id="IPR036986">
    <property type="entry name" value="S4_RNA-bd_sf"/>
</dbReference>
<keyword evidence="6" id="KW-1185">Reference proteome</keyword>
<dbReference type="PANTHER" id="PTHR21600">
    <property type="entry name" value="MITOCHONDRIAL RNA PSEUDOURIDINE SYNTHASE"/>
    <property type="match status" value="1"/>
</dbReference>
<dbReference type="InterPro" id="IPR002942">
    <property type="entry name" value="S4_RNA-bd"/>
</dbReference>